<dbReference type="CDD" id="cd03443">
    <property type="entry name" value="PaaI_thioesterase"/>
    <property type="match status" value="1"/>
</dbReference>
<dbReference type="NCBIfam" id="TIGR00369">
    <property type="entry name" value="unchar_dom_1"/>
    <property type="match status" value="1"/>
</dbReference>
<sequence>MSDTTLPVLEYLRRHVAGTLGPDDRTFLRYPTAISRLLGFEITEVDAGTATLTVVTDPELHSNQQGTVHGGFISELADAAIGTARSTTIAQGESFTSIDLRITFLRPMWAGTLTARAHPTHIGSTVQHYACDITRDDGKTVATATSTVLTLRGEKAAGR</sequence>
<evidence type="ECO:0000256" key="1">
    <source>
        <dbReference type="ARBA" id="ARBA00022801"/>
    </source>
</evidence>
<dbReference type="SUPFAM" id="SSF54637">
    <property type="entry name" value="Thioesterase/thiol ester dehydrase-isomerase"/>
    <property type="match status" value="1"/>
</dbReference>
<evidence type="ECO:0000313" key="4">
    <source>
        <dbReference type="Proteomes" id="UP001205740"/>
    </source>
</evidence>
<protein>
    <submittedName>
        <fullName evidence="3">Domain 1-containing protein</fullName>
    </submittedName>
</protein>
<gene>
    <name evidence="3" type="ORF">LX12_000889</name>
</gene>
<dbReference type="EMBL" id="JAMTCG010000002">
    <property type="protein sequence ID" value="MCP2159710.1"/>
    <property type="molecule type" value="Genomic_DNA"/>
</dbReference>
<dbReference type="InterPro" id="IPR029069">
    <property type="entry name" value="HotDog_dom_sf"/>
</dbReference>
<dbReference type="InterPro" id="IPR006683">
    <property type="entry name" value="Thioestr_dom"/>
</dbReference>
<dbReference type="InterPro" id="IPR052723">
    <property type="entry name" value="Acyl-CoA_thioesterase_PaaI"/>
</dbReference>
<dbReference type="Proteomes" id="UP001205740">
    <property type="component" value="Unassembled WGS sequence"/>
</dbReference>
<feature type="domain" description="Thioesterase" evidence="2">
    <location>
        <begin position="65"/>
        <end position="142"/>
    </location>
</feature>
<dbReference type="PANTHER" id="PTHR42856">
    <property type="entry name" value="ACYL-COENZYME A THIOESTERASE PAAI"/>
    <property type="match status" value="1"/>
</dbReference>
<comment type="caution">
    <text evidence="3">The sequence shown here is derived from an EMBL/GenBank/DDBJ whole genome shotgun (WGS) entry which is preliminary data.</text>
</comment>
<reference evidence="3 4" key="1">
    <citation type="submission" date="2022-06" db="EMBL/GenBank/DDBJ databases">
        <title>Genomic Encyclopedia of Archaeal and Bacterial Type Strains, Phase II (KMG-II): from individual species to whole genera.</title>
        <authorList>
            <person name="Goeker M."/>
        </authorList>
    </citation>
    <scope>NUCLEOTIDE SEQUENCE [LARGE SCALE GENOMIC DNA]</scope>
    <source>
        <strain evidence="3 4">DSM 45037</strain>
    </source>
</reference>
<evidence type="ECO:0000313" key="3">
    <source>
        <dbReference type="EMBL" id="MCP2159710.1"/>
    </source>
</evidence>
<dbReference type="InterPro" id="IPR003736">
    <property type="entry name" value="PAAI_dom"/>
</dbReference>
<evidence type="ECO:0000259" key="2">
    <source>
        <dbReference type="Pfam" id="PF03061"/>
    </source>
</evidence>
<dbReference type="Gene3D" id="3.10.129.10">
    <property type="entry name" value="Hotdog Thioesterase"/>
    <property type="match status" value="1"/>
</dbReference>
<dbReference type="Pfam" id="PF03061">
    <property type="entry name" value="4HBT"/>
    <property type="match status" value="1"/>
</dbReference>
<proteinExistence type="predicted"/>
<dbReference type="PANTHER" id="PTHR42856:SF1">
    <property type="entry name" value="ACYL-COENZYME A THIOESTERASE PAAI"/>
    <property type="match status" value="1"/>
</dbReference>
<keyword evidence="1" id="KW-0378">Hydrolase</keyword>
<name>A0ABT1GXK4_9NOCA</name>
<keyword evidence="4" id="KW-1185">Reference proteome</keyword>
<organism evidence="3 4">
    <name type="scientific">Williamsia serinedens</name>
    <dbReference type="NCBI Taxonomy" id="391736"/>
    <lineage>
        <taxon>Bacteria</taxon>
        <taxon>Bacillati</taxon>
        <taxon>Actinomycetota</taxon>
        <taxon>Actinomycetes</taxon>
        <taxon>Mycobacteriales</taxon>
        <taxon>Nocardiaceae</taxon>
        <taxon>Williamsia</taxon>
    </lineage>
</organism>
<accession>A0ABT1GXK4</accession>